<evidence type="ECO:0000256" key="10">
    <source>
        <dbReference type="RuleBase" id="RU000461"/>
    </source>
</evidence>
<dbReference type="InterPro" id="IPR017972">
    <property type="entry name" value="Cyt_P450_CS"/>
</dbReference>
<dbReference type="InterPro" id="IPR002401">
    <property type="entry name" value="Cyt_P450_E_grp-I"/>
</dbReference>
<feature type="binding site" description="axial binding residue" evidence="9">
    <location>
        <position position="442"/>
    </location>
    <ligand>
        <name>heme</name>
        <dbReference type="ChEBI" id="CHEBI:30413"/>
    </ligand>
    <ligandPart>
        <name>Fe</name>
        <dbReference type="ChEBI" id="CHEBI:18248"/>
    </ligandPart>
</feature>
<dbReference type="InterPro" id="IPR050364">
    <property type="entry name" value="Cytochrome_P450_fung"/>
</dbReference>
<evidence type="ECO:0000256" key="11">
    <source>
        <dbReference type="SAM" id="Phobius"/>
    </source>
</evidence>
<dbReference type="Pfam" id="PF00067">
    <property type="entry name" value="p450"/>
    <property type="match status" value="1"/>
</dbReference>
<dbReference type="AlphaFoldDB" id="A0A9P5X3W5"/>
<dbReference type="Proteomes" id="UP000807342">
    <property type="component" value="Unassembled WGS sequence"/>
</dbReference>
<dbReference type="PANTHER" id="PTHR46300:SF7">
    <property type="entry name" value="P450, PUTATIVE (EUROFUNG)-RELATED"/>
    <property type="match status" value="1"/>
</dbReference>
<dbReference type="GO" id="GO:0004497">
    <property type="term" value="F:monooxygenase activity"/>
    <property type="evidence" value="ECO:0007669"/>
    <property type="project" value="UniProtKB-KW"/>
</dbReference>
<evidence type="ECO:0000256" key="1">
    <source>
        <dbReference type="ARBA" id="ARBA00001971"/>
    </source>
</evidence>
<dbReference type="PROSITE" id="PS00086">
    <property type="entry name" value="CYTOCHROME_P450"/>
    <property type="match status" value="1"/>
</dbReference>
<dbReference type="PANTHER" id="PTHR46300">
    <property type="entry name" value="P450, PUTATIVE (EUROFUNG)-RELATED-RELATED"/>
    <property type="match status" value="1"/>
</dbReference>
<keyword evidence="11" id="KW-0812">Transmembrane</keyword>
<dbReference type="GO" id="GO:0020037">
    <property type="term" value="F:heme binding"/>
    <property type="evidence" value="ECO:0007669"/>
    <property type="project" value="InterPro"/>
</dbReference>
<comment type="pathway">
    <text evidence="2">Secondary metabolite biosynthesis.</text>
</comment>
<organism evidence="12 13">
    <name type="scientific">Macrolepiota fuliginosa MF-IS2</name>
    <dbReference type="NCBI Taxonomy" id="1400762"/>
    <lineage>
        <taxon>Eukaryota</taxon>
        <taxon>Fungi</taxon>
        <taxon>Dikarya</taxon>
        <taxon>Basidiomycota</taxon>
        <taxon>Agaricomycotina</taxon>
        <taxon>Agaricomycetes</taxon>
        <taxon>Agaricomycetidae</taxon>
        <taxon>Agaricales</taxon>
        <taxon>Agaricineae</taxon>
        <taxon>Agaricaceae</taxon>
        <taxon>Macrolepiota</taxon>
    </lineage>
</organism>
<evidence type="ECO:0000256" key="3">
    <source>
        <dbReference type="ARBA" id="ARBA00010617"/>
    </source>
</evidence>
<dbReference type="SUPFAM" id="SSF48264">
    <property type="entry name" value="Cytochrome P450"/>
    <property type="match status" value="1"/>
</dbReference>
<feature type="transmembrane region" description="Helical" evidence="11">
    <location>
        <begin position="6"/>
        <end position="22"/>
    </location>
</feature>
<keyword evidence="7 9" id="KW-0408">Iron</keyword>
<evidence type="ECO:0000313" key="12">
    <source>
        <dbReference type="EMBL" id="KAF9443998.1"/>
    </source>
</evidence>
<keyword evidence="11" id="KW-1133">Transmembrane helix</keyword>
<dbReference type="OrthoDB" id="2789670at2759"/>
<keyword evidence="6 10" id="KW-0560">Oxidoreductase</keyword>
<sequence length="515" mass="59216">MASPLWLYALALIVSGLVWLRTSKRVASRRRRLLYPPGPKGYPLIGNLLHLPLKHAWLVYDEWFKIYGDMVYLEVFGQSFLVLGTPERAQDLFEKRSAIYSDRPEFVMLNEMMGWDFNFALMRYGPWWRRNRRMFHQYFNMNEVHKYDDIQRAETHVFLQRLLDSPEEFIHHIRHAIGAVVLKITYGISVQEENDPYIHNAEEAFIGATEAGVPGRFLVELIPAMKKIPSWFPGTGWRRWAEYYYSVNQRIIYMPFEYVRGTLEKGTEVPSVAASLIERLPAENAPNWAEEEKIAKNTAAVVYSSASDTTVSTIQTFFLAMCLYPEVQNKAQEELDRVVGGRLPGFSDRDSLPYVNAVIKECVRWQPAVPLIPHTSSEDDEYDGYFIPKGTMVIGSAWSMLHDPQAYIEPHQYMPERFLKDGRMDSNVRDPELAFGFGRRTCAGRHLSNHSLFIIVASVLAAFDIKPPLGEDGKPVELKPRYSSGLLSYPEPFEARIVPRSEKVETMLRGSELAD</sequence>
<dbReference type="Gene3D" id="1.10.630.10">
    <property type="entry name" value="Cytochrome P450"/>
    <property type="match status" value="1"/>
</dbReference>
<gene>
    <name evidence="12" type="ORF">P691DRAFT_370292</name>
</gene>
<evidence type="ECO:0000256" key="6">
    <source>
        <dbReference type="ARBA" id="ARBA00023002"/>
    </source>
</evidence>
<proteinExistence type="inferred from homology"/>
<reference evidence="12" key="1">
    <citation type="submission" date="2020-11" db="EMBL/GenBank/DDBJ databases">
        <authorList>
            <consortium name="DOE Joint Genome Institute"/>
            <person name="Ahrendt S."/>
            <person name="Riley R."/>
            <person name="Andreopoulos W."/>
            <person name="Labutti K."/>
            <person name="Pangilinan J."/>
            <person name="Ruiz-Duenas F.J."/>
            <person name="Barrasa J.M."/>
            <person name="Sanchez-Garcia M."/>
            <person name="Camarero S."/>
            <person name="Miyauchi S."/>
            <person name="Serrano A."/>
            <person name="Linde D."/>
            <person name="Babiker R."/>
            <person name="Drula E."/>
            <person name="Ayuso-Fernandez I."/>
            <person name="Pacheco R."/>
            <person name="Padilla G."/>
            <person name="Ferreira P."/>
            <person name="Barriuso J."/>
            <person name="Kellner H."/>
            <person name="Castanera R."/>
            <person name="Alfaro M."/>
            <person name="Ramirez L."/>
            <person name="Pisabarro A.G."/>
            <person name="Kuo A."/>
            <person name="Tritt A."/>
            <person name="Lipzen A."/>
            <person name="He G."/>
            <person name="Yan M."/>
            <person name="Ng V."/>
            <person name="Cullen D."/>
            <person name="Martin F."/>
            <person name="Rosso M.-N."/>
            <person name="Henrissat B."/>
            <person name="Hibbett D."/>
            <person name="Martinez A.T."/>
            <person name="Grigoriev I.V."/>
        </authorList>
    </citation>
    <scope>NUCLEOTIDE SEQUENCE</scope>
    <source>
        <strain evidence="12">MF-IS2</strain>
    </source>
</reference>
<evidence type="ECO:0000313" key="13">
    <source>
        <dbReference type="Proteomes" id="UP000807342"/>
    </source>
</evidence>
<evidence type="ECO:0000256" key="9">
    <source>
        <dbReference type="PIRSR" id="PIRSR602401-1"/>
    </source>
</evidence>
<dbReference type="GO" id="GO:0016705">
    <property type="term" value="F:oxidoreductase activity, acting on paired donors, with incorporation or reduction of molecular oxygen"/>
    <property type="evidence" value="ECO:0007669"/>
    <property type="project" value="InterPro"/>
</dbReference>
<evidence type="ECO:0000256" key="7">
    <source>
        <dbReference type="ARBA" id="ARBA00023004"/>
    </source>
</evidence>
<comment type="cofactor">
    <cofactor evidence="1 9">
        <name>heme</name>
        <dbReference type="ChEBI" id="CHEBI:30413"/>
    </cofactor>
</comment>
<name>A0A9P5X3W5_9AGAR</name>
<keyword evidence="5 9" id="KW-0479">Metal-binding</keyword>
<keyword evidence="8 10" id="KW-0503">Monooxygenase</keyword>
<accession>A0A9P5X3W5</accession>
<comment type="caution">
    <text evidence="12">The sequence shown here is derived from an EMBL/GenBank/DDBJ whole genome shotgun (WGS) entry which is preliminary data.</text>
</comment>
<dbReference type="PRINTS" id="PR00463">
    <property type="entry name" value="EP450I"/>
</dbReference>
<dbReference type="InterPro" id="IPR036396">
    <property type="entry name" value="Cyt_P450_sf"/>
</dbReference>
<dbReference type="GO" id="GO:0005506">
    <property type="term" value="F:iron ion binding"/>
    <property type="evidence" value="ECO:0007669"/>
    <property type="project" value="InterPro"/>
</dbReference>
<keyword evidence="11" id="KW-0472">Membrane</keyword>
<dbReference type="CDD" id="cd11065">
    <property type="entry name" value="CYP64-like"/>
    <property type="match status" value="1"/>
</dbReference>
<protein>
    <submittedName>
        <fullName evidence="12">Cytochrome P450</fullName>
    </submittedName>
</protein>
<keyword evidence="4 9" id="KW-0349">Heme</keyword>
<comment type="similarity">
    <text evidence="3 10">Belongs to the cytochrome P450 family.</text>
</comment>
<evidence type="ECO:0000256" key="8">
    <source>
        <dbReference type="ARBA" id="ARBA00023033"/>
    </source>
</evidence>
<dbReference type="EMBL" id="MU151415">
    <property type="protein sequence ID" value="KAF9443998.1"/>
    <property type="molecule type" value="Genomic_DNA"/>
</dbReference>
<dbReference type="InterPro" id="IPR001128">
    <property type="entry name" value="Cyt_P450"/>
</dbReference>
<evidence type="ECO:0000256" key="5">
    <source>
        <dbReference type="ARBA" id="ARBA00022723"/>
    </source>
</evidence>
<keyword evidence="13" id="KW-1185">Reference proteome</keyword>
<evidence type="ECO:0000256" key="4">
    <source>
        <dbReference type="ARBA" id="ARBA00022617"/>
    </source>
</evidence>
<dbReference type="PRINTS" id="PR00385">
    <property type="entry name" value="P450"/>
</dbReference>
<evidence type="ECO:0000256" key="2">
    <source>
        <dbReference type="ARBA" id="ARBA00005179"/>
    </source>
</evidence>